<reference evidence="2" key="1">
    <citation type="journal article" date="2019" name="Int. J. Syst. Evol. Microbiol.">
        <title>The Global Catalogue of Microorganisms (GCM) 10K type strain sequencing project: providing services to taxonomists for standard genome sequencing and annotation.</title>
        <authorList>
            <consortium name="The Broad Institute Genomics Platform"/>
            <consortium name="The Broad Institute Genome Sequencing Center for Infectious Disease"/>
            <person name="Wu L."/>
            <person name="Ma J."/>
        </authorList>
    </citation>
    <scope>NUCLEOTIDE SEQUENCE [LARGE SCALE GENOMIC DNA]</scope>
    <source>
        <strain evidence="2">KCTC 42986</strain>
    </source>
</reference>
<sequence length="68" mass="7601">MTTIDKATLDKLLEGVDPNNPQSMFTDAGLFGRQLRKMKETNRPSLPQHFSHFCVRQVNVASPVADTV</sequence>
<gene>
    <name evidence="1" type="ORF">ACFOFO_10430</name>
</gene>
<dbReference type="RefSeq" id="WP_390327655.1">
    <property type="nucleotide sequence ID" value="NZ_JBHRTP010000031.1"/>
</dbReference>
<proteinExistence type="predicted"/>
<organism evidence="1 2">
    <name type="scientific">Undibacterium arcticum</name>
    <dbReference type="NCBI Taxonomy" id="1762892"/>
    <lineage>
        <taxon>Bacteria</taxon>
        <taxon>Pseudomonadati</taxon>
        <taxon>Pseudomonadota</taxon>
        <taxon>Betaproteobacteria</taxon>
        <taxon>Burkholderiales</taxon>
        <taxon>Oxalobacteraceae</taxon>
        <taxon>Undibacterium</taxon>
    </lineage>
</organism>
<accession>A0ABV7F2P5</accession>
<dbReference type="EMBL" id="JBHRTP010000031">
    <property type="protein sequence ID" value="MFC3108373.1"/>
    <property type="molecule type" value="Genomic_DNA"/>
</dbReference>
<keyword evidence="2" id="KW-1185">Reference proteome</keyword>
<protein>
    <submittedName>
        <fullName evidence="1">Uncharacterized protein</fullName>
    </submittedName>
</protein>
<evidence type="ECO:0000313" key="2">
    <source>
        <dbReference type="Proteomes" id="UP001595530"/>
    </source>
</evidence>
<dbReference type="Proteomes" id="UP001595530">
    <property type="component" value="Unassembled WGS sequence"/>
</dbReference>
<comment type="caution">
    <text evidence="1">The sequence shown here is derived from an EMBL/GenBank/DDBJ whole genome shotgun (WGS) entry which is preliminary data.</text>
</comment>
<name>A0ABV7F2P5_9BURK</name>
<evidence type="ECO:0000313" key="1">
    <source>
        <dbReference type="EMBL" id="MFC3108373.1"/>
    </source>
</evidence>